<proteinExistence type="predicted"/>
<organism evidence="2 3">
    <name type="scientific">Ferrimonas pelagia</name>
    <dbReference type="NCBI Taxonomy" id="1177826"/>
    <lineage>
        <taxon>Bacteria</taxon>
        <taxon>Pseudomonadati</taxon>
        <taxon>Pseudomonadota</taxon>
        <taxon>Gammaproteobacteria</taxon>
        <taxon>Alteromonadales</taxon>
        <taxon>Ferrimonadaceae</taxon>
        <taxon>Ferrimonas</taxon>
    </lineage>
</organism>
<feature type="chain" id="PRO_5046848148" evidence="1">
    <location>
        <begin position="21"/>
        <end position="111"/>
    </location>
</feature>
<sequence>MMKPCWLIAVLLLSFSGVSAAQPYLCAEMMTDLDNEPSAVMRARLGTLYETDIEPMQWQRFNTSFYEVATQAQLKESIARLALACSQPVNAERDVAEVMHKAQLASLEHPL</sequence>
<evidence type="ECO:0000313" key="3">
    <source>
        <dbReference type="Proteomes" id="UP001499988"/>
    </source>
</evidence>
<evidence type="ECO:0000256" key="1">
    <source>
        <dbReference type="SAM" id="SignalP"/>
    </source>
</evidence>
<comment type="caution">
    <text evidence="2">The sequence shown here is derived from an EMBL/GenBank/DDBJ whole genome shotgun (WGS) entry which is preliminary data.</text>
</comment>
<accession>A0ABP9FEH4</accession>
<dbReference type="EMBL" id="BAABJZ010000101">
    <property type="protein sequence ID" value="GAA4899257.1"/>
    <property type="molecule type" value="Genomic_DNA"/>
</dbReference>
<keyword evidence="3" id="KW-1185">Reference proteome</keyword>
<reference evidence="3" key="1">
    <citation type="journal article" date="2019" name="Int. J. Syst. Evol. Microbiol.">
        <title>The Global Catalogue of Microorganisms (GCM) 10K type strain sequencing project: providing services to taxonomists for standard genome sequencing and annotation.</title>
        <authorList>
            <consortium name="The Broad Institute Genomics Platform"/>
            <consortium name="The Broad Institute Genome Sequencing Center for Infectious Disease"/>
            <person name="Wu L."/>
            <person name="Ma J."/>
        </authorList>
    </citation>
    <scope>NUCLEOTIDE SEQUENCE [LARGE SCALE GENOMIC DNA]</scope>
    <source>
        <strain evidence="3">JCM 18401</strain>
    </source>
</reference>
<dbReference type="RefSeq" id="WP_345336867.1">
    <property type="nucleotide sequence ID" value="NZ_BAABJZ010000101.1"/>
</dbReference>
<protein>
    <submittedName>
        <fullName evidence="2">Uncharacterized protein</fullName>
    </submittedName>
</protein>
<dbReference type="Proteomes" id="UP001499988">
    <property type="component" value="Unassembled WGS sequence"/>
</dbReference>
<evidence type="ECO:0000313" key="2">
    <source>
        <dbReference type="EMBL" id="GAA4899257.1"/>
    </source>
</evidence>
<keyword evidence="1" id="KW-0732">Signal</keyword>
<name>A0ABP9FEH4_9GAMM</name>
<feature type="signal peptide" evidence="1">
    <location>
        <begin position="1"/>
        <end position="20"/>
    </location>
</feature>
<gene>
    <name evidence="2" type="ORF">GCM10023333_36050</name>
</gene>